<dbReference type="Gene3D" id="3.30.360.10">
    <property type="entry name" value="Dihydrodipicolinate Reductase, domain 2"/>
    <property type="match status" value="1"/>
</dbReference>
<evidence type="ECO:0000313" key="3">
    <source>
        <dbReference type="EMBL" id="KAA5545900.1"/>
    </source>
</evidence>
<dbReference type="InterPro" id="IPR036291">
    <property type="entry name" value="NAD(P)-bd_dom_sf"/>
</dbReference>
<keyword evidence="4" id="KW-1185">Reference proteome</keyword>
<dbReference type="EMBL" id="VWOX01000002">
    <property type="protein sequence ID" value="KAA5545900.1"/>
    <property type="molecule type" value="Genomic_DNA"/>
</dbReference>
<evidence type="ECO:0000259" key="1">
    <source>
        <dbReference type="Pfam" id="PF01408"/>
    </source>
</evidence>
<gene>
    <name evidence="3" type="ORF">FYK55_03015</name>
</gene>
<dbReference type="InterPro" id="IPR043906">
    <property type="entry name" value="Gfo/Idh/MocA_OxRdtase_bact_C"/>
</dbReference>
<dbReference type="PANTHER" id="PTHR43818">
    <property type="entry name" value="BCDNA.GH03377"/>
    <property type="match status" value="1"/>
</dbReference>
<comment type="caution">
    <text evidence="3">The sequence shown here is derived from an EMBL/GenBank/DDBJ whole genome shotgun (WGS) entry which is preliminary data.</text>
</comment>
<reference evidence="3 4" key="1">
    <citation type="submission" date="2019-08" db="EMBL/GenBank/DDBJ databases">
        <authorList>
            <person name="Dhanesh K."/>
            <person name="Kumar G."/>
            <person name="Sasikala C."/>
            <person name="Venkata Ramana C."/>
        </authorList>
    </citation>
    <scope>NUCLEOTIDE SEQUENCE [LARGE SCALE GENOMIC DNA]</scope>
    <source>
        <strain evidence="3 4">JC645</strain>
    </source>
</reference>
<dbReference type="PANTHER" id="PTHR43818:SF5">
    <property type="entry name" value="OXIDOREDUCTASE FAMILY PROTEIN"/>
    <property type="match status" value="1"/>
</dbReference>
<dbReference type="InterPro" id="IPR050463">
    <property type="entry name" value="Gfo/Idh/MocA_oxidrdct_glycsds"/>
</dbReference>
<name>A0A5M6DI37_9BACT</name>
<dbReference type="Gene3D" id="3.40.50.720">
    <property type="entry name" value="NAD(P)-binding Rossmann-like Domain"/>
    <property type="match status" value="1"/>
</dbReference>
<accession>A0A5M6DI37</accession>
<dbReference type="GO" id="GO:0000166">
    <property type="term" value="F:nucleotide binding"/>
    <property type="evidence" value="ECO:0007669"/>
    <property type="project" value="InterPro"/>
</dbReference>
<sequence>MRGAGKEGGNVMTVKLTARRHNRVAVEPLFSRLAAGFHQAMRDHRNRLVRRPLQSASCVNCAAPPLTRFTRTPRRPARVSDFPHRTGSAPMQYSRRTFLARSTLVAASSTVAYRLAADDLSKNDRPTVALIGAGWQSDTKRRGRGIAIGQQATAFADLPVICELDSEAGEFAREQLTEGRAELVNDYRRVLDRPEIDAVLIATPDHWHAKIAIEAMRAGKDVYCEKPVATTIEEGKKIRETVHQTGRVFQVGTQQRSEYDSRFLKAIALVRDGRVGKLQRIHIGLGPGWEGGPFQTESAPASLDWERWLGPAPLTDYIKQRTHRTFRWWYEYAGGQICDWGAHHVDIAQWAIGQQDGGPREVGGTATWNQPLTETGMPTRSDSYNTPIDFSVTCQFPNDVEMVIDAGRNGITFEGDQGRFFVNRGTLEGVPVQALRQRPLPEDAITRLYNGKPPVSHMQNFMECLKTRATPISDIDSHHRILTTCHLANLSLRLNRTLKWDAKAERVSGDDVANALMDRSYRSGYEIEGV</sequence>
<dbReference type="InterPro" id="IPR000683">
    <property type="entry name" value="Gfo/Idh/MocA-like_OxRdtase_N"/>
</dbReference>
<evidence type="ECO:0000259" key="2">
    <source>
        <dbReference type="Pfam" id="PF19051"/>
    </source>
</evidence>
<dbReference type="Pfam" id="PF19051">
    <property type="entry name" value="GFO_IDH_MocA_C2"/>
    <property type="match status" value="2"/>
</dbReference>
<evidence type="ECO:0000313" key="4">
    <source>
        <dbReference type="Proteomes" id="UP000324479"/>
    </source>
</evidence>
<proteinExistence type="predicted"/>
<dbReference type="SUPFAM" id="SSF55347">
    <property type="entry name" value="Glyceraldehyde-3-phosphate dehydrogenase-like, C-terminal domain"/>
    <property type="match status" value="1"/>
</dbReference>
<protein>
    <submittedName>
        <fullName evidence="3">Gfo/Idh/MocA family oxidoreductase</fullName>
    </submittedName>
</protein>
<feature type="domain" description="Gfo/Idh/MocA-like oxidoreductase N-terminal" evidence="1">
    <location>
        <begin position="128"/>
        <end position="252"/>
    </location>
</feature>
<dbReference type="Proteomes" id="UP000324479">
    <property type="component" value="Unassembled WGS sequence"/>
</dbReference>
<feature type="domain" description="Gfo/Idh/MocA-like oxidoreductase bacterial type C-terminal" evidence="2">
    <location>
        <begin position="454"/>
        <end position="526"/>
    </location>
</feature>
<organism evidence="3 4">
    <name type="scientific">Roseiconus nitratireducens</name>
    <dbReference type="NCBI Taxonomy" id="2605748"/>
    <lineage>
        <taxon>Bacteria</taxon>
        <taxon>Pseudomonadati</taxon>
        <taxon>Planctomycetota</taxon>
        <taxon>Planctomycetia</taxon>
        <taxon>Pirellulales</taxon>
        <taxon>Pirellulaceae</taxon>
        <taxon>Roseiconus</taxon>
    </lineage>
</organism>
<dbReference type="SUPFAM" id="SSF51735">
    <property type="entry name" value="NAD(P)-binding Rossmann-fold domains"/>
    <property type="match status" value="1"/>
</dbReference>
<dbReference type="AlphaFoldDB" id="A0A5M6DI37"/>
<feature type="domain" description="Gfo/Idh/MocA-like oxidoreductase bacterial type C-terminal" evidence="2">
    <location>
        <begin position="295"/>
        <end position="363"/>
    </location>
</feature>
<dbReference type="Pfam" id="PF01408">
    <property type="entry name" value="GFO_IDH_MocA"/>
    <property type="match status" value="1"/>
</dbReference>